<evidence type="ECO:0000313" key="2">
    <source>
        <dbReference type="Ensembl" id="ENSOABP00000071574.1"/>
    </source>
</evidence>
<evidence type="ECO:0000256" key="1">
    <source>
        <dbReference type="SAM" id="MobiDB-lite"/>
    </source>
</evidence>
<accession>A0AAZ1XVC1</accession>
<dbReference type="Proteomes" id="UP000472276">
    <property type="component" value="Unassembled WGS sequence"/>
</dbReference>
<reference evidence="2" key="2">
    <citation type="submission" date="2025-08" db="UniProtKB">
        <authorList>
            <consortium name="Ensembl"/>
        </authorList>
    </citation>
    <scope>IDENTIFICATION</scope>
</reference>
<reference evidence="3" key="1">
    <citation type="submission" date="2020-03" db="EMBL/GenBank/DDBJ databases">
        <title>Evolution of repeat sequences and sex chromosomes of tilapia species revealed by chromosome-level genomes.</title>
        <authorList>
            <person name="Xu L."/>
            <person name="Tao W."/>
            <person name="Wang D."/>
            <person name="Zhou Q."/>
        </authorList>
    </citation>
    <scope>NUCLEOTIDE SEQUENCE [LARGE SCALE GENOMIC DNA]</scope>
    <source>
        <strain evidence="3">Israel</strain>
    </source>
</reference>
<name>A0AAZ1XVC1_OREAU</name>
<evidence type="ECO:0000313" key="3">
    <source>
        <dbReference type="Proteomes" id="UP000472276"/>
    </source>
</evidence>
<evidence type="ECO:0008006" key="4">
    <source>
        <dbReference type="Google" id="ProtNLM"/>
    </source>
</evidence>
<reference evidence="2" key="3">
    <citation type="submission" date="2025-09" db="UniProtKB">
        <authorList>
            <consortium name="Ensembl"/>
        </authorList>
    </citation>
    <scope>IDENTIFICATION</scope>
</reference>
<feature type="region of interest" description="Disordered" evidence="1">
    <location>
        <begin position="62"/>
        <end position="100"/>
    </location>
</feature>
<organism evidence="2 3">
    <name type="scientific">Oreochromis aureus</name>
    <name type="common">Israeli tilapia</name>
    <name type="synonym">Chromis aureus</name>
    <dbReference type="NCBI Taxonomy" id="47969"/>
    <lineage>
        <taxon>Eukaryota</taxon>
        <taxon>Metazoa</taxon>
        <taxon>Chordata</taxon>
        <taxon>Craniata</taxon>
        <taxon>Vertebrata</taxon>
        <taxon>Euteleostomi</taxon>
        <taxon>Actinopterygii</taxon>
        <taxon>Neopterygii</taxon>
        <taxon>Teleostei</taxon>
        <taxon>Neoteleostei</taxon>
        <taxon>Acanthomorphata</taxon>
        <taxon>Ovalentaria</taxon>
        <taxon>Cichlomorphae</taxon>
        <taxon>Cichliformes</taxon>
        <taxon>Cichlidae</taxon>
        <taxon>African cichlids</taxon>
        <taxon>Pseudocrenilabrinae</taxon>
        <taxon>Oreochromini</taxon>
        <taxon>Oreochromis</taxon>
    </lineage>
</organism>
<proteinExistence type="predicted"/>
<dbReference type="PANTHER" id="PTHR47501:SF7">
    <property type="entry name" value="TRANSPOSASE"/>
    <property type="match status" value="1"/>
</dbReference>
<dbReference type="InterPro" id="IPR012337">
    <property type="entry name" value="RNaseH-like_sf"/>
</dbReference>
<sequence length="623" mass="70284">MFIGPRNITRLKKCSFFSWTYGHYFEFLSTKDFNINVCCTLCVGEKVLSTFKNTTSNLKKHLESQHSTVKLTERVPPSGPKQRAVTSAEGPTPPKQQKLEFGAKPVSDEELKKLVAQYIVEEMLSINTVDSPTFRAIIKKIPTSVNAELPHRTAFTSYLETEFTEMERNLKTALNEIDFVSTTADIWTANNRSYMGVTLHWISRTTLERHKVALACRQIHGRHTYDVIGTEIENIHSSYGLLNKVVATVTDTGSNFVKAFQVYHPVTESDDETEEEESTPKDDDVTFSDLSEILSAENESDGQLSLPPHRRCASHTINIICTHDVEKHLTTNAESRAVYRSSTAKCTALWTKSSRSTLASETVEEISKRKLLIPTSTRWNSCFDAVKRIAEIPMGELNTVCTKLGLKCFKDQEYQFLHEYCMAMKLTAALDILQGDCPYRTLLPTLEVLMQKTQAVKDALSRMTAGLPDAIVQAIQTRFAGVLDDKDALLAAASCPKFKLRWLRDAGRREQVKQLLTAECCTTAPLATNPASVPSATTSSSQGEMDFFTFEAEPEEETYSAEKEVMDYLMSGYDLQILHKFSSIKTIFLKYNTPTPSSLVLTPKRNRLSDRRFEKLLLMRYNH</sequence>
<keyword evidence="3" id="KW-1185">Reference proteome</keyword>
<dbReference type="AlphaFoldDB" id="A0AAZ1XVC1"/>
<dbReference type="SUPFAM" id="SSF53098">
    <property type="entry name" value="Ribonuclease H-like"/>
    <property type="match status" value="1"/>
</dbReference>
<protein>
    <recommendedName>
        <fullName evidence="4">BED-type domain-containing protein</fullName>
    </recommendedName>
</protein>
<dbReference type="Ensembl" id="ENSOABT00000084960.1">
    <property type="protein sequence ID" value="ENSOABP00000071574.1"/>
    <property type="gene ID" value="ENSOABG00000035081.1"/>
</dbReference>
<dbReference type="PANTHER" id="PTHR47501">
    <property type="entry name" value="TRANSPOSASE-RELATED"/>
    <property type="match status" value="1"/>
</dbReference>